<protein>
    <submittedName>
        <fullName evidence="2">Uncharacterized protein</fullName>
    </submittedName>
</protein>
<accession>A0A5J5EUZ8</accession>
<dbReference type="AlphaFoldDB" id="A0A5J5EUZ8"/>
<reference evidence="2 3" key="1">
    <citation type="submission" date="2019-09" db="EMBL/GenBank/DDBJ databases">
        <title>Draft genome of the ectomycorrhizal ascomycete Sphaerosporella brunnea.</title>
        <authorList>
            <consortium name="DOE Joint Genome Institute"/>
            <person name="Benucci G.M."/>
            <person name="Marozzi G."/>
            <person name="Antonielli L."/>
            <person name="Sanchez S."/>
            <person name="Marco P."/>
            <person name="Wang X."/>
            <person name="Falini L.B."/>
            <person name="Barry K."/>
            <person name="Haridas S."/>
            <person name="Lipzen A."/>
            <person name="Labutti K."/>
            <person name="Grigoriev I.V."/>
            <person name="Murat C."/>
            <person name="Martin F."/>
            <person name="Albertini E."/>
            <person name="Donnini D."/>
            <person name="Bonito G."/>
        </authorList>
    </citation>
    <scope>NUCLEOTIDE SEQUENCE [LARGE SCALE GENOMIC DNA]</scope>
    <source>
        <strain evidence="2 3">Sb_GMNB300</strain>
    </source>
</reference>
<evidence type="ECO:0000313" key="3">
    <source>
        <dbReference type="Proteomes" id="UP000326924"/>
    </source>
</evidence>
<dbReference type="EMBL" id="VXIS01000120">
    <property type="protein sequence ID" value="KAA8903272.1"/>
    <property type="molecule type" value="Genomic_DNA"/>
</dbReference>
<evidence type="ECO:0000256" key="1">
    <source>
        <dbReference type="SAM" id="MobiDB-lite"/>
    </source>
</evidence>
<evidence type="ECO:0000313" key="2">
    <source>
        <dbReference type="EMBL" id="KAA8903272.1"/>
    </source>
</evidence>
<feature type="compositionally biased region" description="Polar residues" evidence="1">
    <location>
        <begin position="169"/>
        <end position="178"/>
    </location>
</feature>
<proteinExistence type="predicted"/>
<feature type="region of interest" description="Disordered" evidence="1">
    <location>
        <begin position="163"/>
        <end position="184"/>
    </location>
</feature>
<name>A0A5J5EUZ8_9PEZI</name>
<gene>
    <name evidence="2" type="ORF">FN846DRAFT_62521</name>
</gene>
<keyword evidence="3" id="KW-1185">Reference proteome</keyword>
<comment type="caution">
    <text evidence="2">The sequence shown here is derived from an EMBL/GenBank/DDBJ whole genome shotgun (WGS) entry which is preliminary data.</text>
</comment>
<organism evidence="2 3">
    <name type="scientific">Sphaerosporella brunnea</name>
    <dbReference type="NCBI Taxonomy" id="1250544"/>
    <lineage>
        <taxon>Eukaryota</taxon>
        <taxon>Fungi</taxon>
        <taxon>Dikarya</taxon>
        <taxon>Ascomycota</taxon>
        <taxon>Pezizomycotina</taxon>
        <taxon>Pezizomycetes</taxon>
        <taxon>Pezizales</taxon>
        <taxon>Pyronemataceae</taxon>
        <taxon>Sphaerosporella</taxon>
    </lineage>
</organism>
<sequence>MGLFDFVDRFQYGSDDLAGVEKRGCNSKAVSPRKLCCETTLRDVKKLCCGNRRFSLRFPVNSRILLRCSDPAGSLRNARHTDQYLRGQPEYCGTQGKEQDAEALPAYPHNLSPDQYNLIHQNPNVDDWELTGRPAWRVNPIAAFLEQFRYEPDGHRMVQHGPRMHLISDPNTDAQPSGTLWRKS</sequence>
<dbReference type="InParanoid" id="A0A5J5EUZ8"/>
<dbReference type="Proteomes" id="UP000326924">
    <property type="component" value="Unassembled WGS sequence"/>
</dbReference>